<reference evidence="1 2" key="1">
    <citation type="submission" date="2024-01" db="EMBL/GenBank/DDBJ databases">
        <title>Genome assemblies of Stephania.</title>
        <authorList>
            <person name="Yang L."/>
        </authorList>
    </citation>
    <scope>NUCLEOTIDE SEQUENCE [LARGE SCALE GENOMIC DNA]</scope>
    <source>
        <strain evidence="1">YNDBR</strain>
        <tissue evidence="1">Leaf</tissue>
    </source>
</reference>
<dbReference type="AlphaFoldDB" id="A0AAP0JZU2"/>
<evidence type="ECO:0000313" key="2">
    <source>
        <dbReference type="Proteomes" id="UP001420932"/>
    </source>
</evidence>
<name>A0AAP0JZU2_9MAGN</name>
<dbReference type="Proteomes" id="UP001420932">
    <property type="component" value="Unassembled WGS sequence"/>
</dbReference>
<sequence>MCASNQPMRSTDSFACPAALMQAWVESGMSIARIVKGLAICEIQGEFEDEEDFVNFDEPPKFDDDDQGFIEDAVVVFRDEDHVFTVIPMSISSQVQAVVDDAIYN</sequence>
<accession>A0AAP0JZU2</accession>
<proteinExistence type="predicted"/>
<organism evidence="1 2">
    <name type="scientific">Stephania yunnanensis</name>
    <dbReference type="NCBI Taxonomy" id="152371"/>
    <lineage>
        <taxon>Eukaryota</taxon>
        <taxon>Viridiplantae</taxon>
        <taxon>Streptophyta</taxon>
        <taxon>Embryophyta</taxon>
        <taxon>Tracheophyta</taxon>
        <taxon>Spermatophyta</taxon>
        <taxon>Magnoliopsida</taxon>
        <taxon>Ranunculales</taxon>
        <taxon>Menispermaceae</taxon>
        <taxon>Menispermoideae</taxon>
        <taxon>Cissampelideae</taxon>
        <taxon>Stephania</taxon>
    </lineage>
</organism>
<dbReference type="EMBL" id="JBBNAF010000005">
    <property type="protein sequence ID" value="KAK9143146.1"/>
    <property type="molecule type" value="Genomic_DNA"/>
</dbReference>
<gene>
    <name evidence="1" type="ORF">Syun_012546</name>
</gene>
<protein>
    <submittedName>
        <fullName evidence="1">Uncharacterized protein</fullName>
    </submittedName>
</protein>
<comment type="caution">
    <text evidence="1">The sequence shown here is derived from an EMBL/GenBank/DDBJ whole genome shotgun (WGS) entry which is preliminary data.</text>
</comment>
<evidence type="ECO:0000313" key="1">
    <source>
        <dbReference type="EMBL" id="KAK9143146.1"/>
    </source>
</evidence>
<keyword evidence="2" id="KW-1185">Reference proteome</keyword>